<dbReference type="EMBL" id="JACIFO010000002">
    <property type="protein sequence ID" value="MBB4118354.1"/>
    <property type="molecule type" value="Genomic_DNA"/>
</dbReference>
<keyword evidence="4" id="KW-1185">Reference proteome</keyword>
<proteinExistence type="predicted"/>
<keyword evidence="2" id="KW-0472">Membrane</keyword>
<comment type="caution">
    <text evidence="3">The sequence shown here is derived from an EMBL/GenBank/DDBJ whole genome shotgun (WGS) entry which is preliminary data.</text>
</comment>
<dbReference type="RefSeq" id="WP_183476305.1">
    <property type="nucleotide sequence ID" value="NZ_JACIFO010000002.1"/>
</dbReference>
<dbReference type="AlphaFoldDB" id="A0A840EWB0"/>
<keyword evidence="2" id="KW-0812">Transmembrane</keyword>
<evidence type="ECO:0000256" key="2">
    <source>
        <dbReference type="SAM" id="Phobius"/>
    </source>
</evidence>
<feature type="region of interest" description="Disordered" evidence="1">
    <location>
        <begin position="203"/>
        <end position="225"/>
    </location>
</feature>
<keyword evidence="2" id="KW-1133">Transmembrane helix</keyword>
<dbReference type="SUPFAM" id="SSF56925">
    <property type="entry name" value="OMPA-like"/>
    <property type="match status" value="1"/>
</dbReference>
<gene>
    <name evidence="3" type="ORF">GGR32_000628</name>
</gene>
<dbReference type="Proteomes" id="UP000553034">
    <property type="component" value="Unassembled WGS sequence"/>
</dbReference>
<sequence>MKENKDIDRLFQEKFKDFEASPSPELWGKIKEELQPKKRRVFLLPLWYKLGGVAALIALILGLSGVFTTTESKLPIENSVTHQEAEEQNKKAKEELVEEKGFIEEIEVNRLTKEAETTSVAIVNTKKKTEEEKKILKEDYPEKKRAYQKPTGKTKNQNTQASLIAANHENTAGKRAKVQNTKQTTEKATEEINQEASSLDIAFESSQKSEQTHSRQKFNDTQTEEKAIAEQTLPKKSLLEEIKKQKEQEEILDGLDEQFSSSKRWAVQPTLTPVYYEGNKAGKILDPGISDNPSKSEVTMAYGVQIAYAVSDKVKLRTGVNKVQMNYSTQDVLFAPDGRGVSLKNINTHPSTQNISLYNAKNLPKHEGTEGVALSAVAPSFYGLAEVSQQYGYLEIPLEISYTLLDKRFGIEVIGGASTMFVQKNEVHLQTLVGNTTLGKADNLNDVSFSTNVGLGFGYKITQNLGLSVEPTFKYQLNAFSGSASDYNPYYFGVYTGLEFRF</sequence>
<evidence type="ECO:0000313" key="4">
    <source>
        <dbReference type="Proteomes" id="UP000553034"/>
    </source>
</evidence>
<evidence type="ECO:0008006" key="5">
    <source>
        <dbReference type="Google" id="ProtNLM"/>
    </source>
</evidence>
<organism evidence="3 4">
    <name type="scientific">Mesonia hippocampi</name>
    <dbReference type="NCBI Taxonomy" id="1628250"/>
    <lineage>
        <taxon>Bacteria</taxon>
        <taxon>Pseudomonadati</taxon>
        <taxon>Bacteroidota</taxon>
        <taxon>Flavobacteriia</taxon>
        <taxon>Flavobacteriales</taxon>
        <taxon>Flavobacteriaceae</taxon>
        <taxon>Mesonia</taxon>
    </lineage>
</organism>
<protein>
    <recommendedName>
        <fullName evidence="5">Outer membrane protein beta-barrel domain-containing protein</fullName>
    </recommendedName>
</protein>
<dbReference type="InterPro" id="IPR011250">
    <property type="entry name" value="OMP/PagP_B-barrel"/>
</dbReference>
<name>A0A840EWB0_9FLAO</name>
<evidence type="ECO:0000256" key="1">
    <source>
        <dbReference type="SAM" id="MobiDB-lite"/>
    </source>
</evidence>
<evidence type="ECO:0000313" key="3">
    <source>
        <dbReference type="EMBL" id="MBB4118354.1"/>
    </source>
</evidence>
<accession>A0A840EWB0</accession>
<reference evidence="3 4" key="1">
    <citation type="submission" date="2020-08" db="EMBL/GenBank/DDBJ databases">
        <title>Genomic Encyclopedia of Type Strains, Phase IV (KMG-IV): sequencing the most valuable type-strain genomes for metagenomic binning, comparative biology and taxonomic classification.</title>
        <authorList>
            <person name="Goeker M."/>
        </authorList>
    </citation>
    <scope>NUCLEOTIDE SEQUENCE [LARGE SCALE GENOMIC DNA]</scope>
    <source>
        <strain evidence="3 4">DSM 29568</strain>
    </source>
</reference>
<feature type="transmembrane region" description="Helical" evidence="2">
    <location>
        <begin position="46"/>
        <end position="67"/>
    </location>
</feature>